<name>A0A1E4RF92_9ASCO</name>
<evidence type="ECO:0000313" key="2">
    <source>
        <dbReference type="EMBL" id="ODV65939.1"/>
    </source>
</evidence>
<protein>
    <submittedName>
        <fullName evidence="2">Uncharacterized protein</fullName>
    </submittedName>
</protein>
<dbReference type="PANTHER" id="PTHR35140:SF1">
    <property type="entry name" value="MITOTIC CHECK POINT PROTEIN BFA1"/>
    <property type="match status" value="1"/>
</dbReference>
<dbReference type="OrthoDB" id="19159at2759"/>
<sequence length="289" mass="33661">MNQDIELQKQQLLNKYMEISEKQKRLNGKQNQQNRNSQRNESPTSPRLKLNSSQKNNSRNKKRIGLVRYSNNEALPQSTIQNSKMKFNPTDARWEGNDIDLLRFENIAPSANSLNKSQSNRLINAQDFDQKTHKIHGNMVFDSENLRWINLDADDGDDVFNDILNLNSNQEPELNRSISFKRSGSTKRGFSHSNQRANSTSSLASSEIPRSEIDDVENDSDEVSNDTETELFNISDKTIERFLKEEQKIIKKTKYWFHNNATYNLNSRSNFSPEYFWEIRKMVIDGDED</sequence>
<dbReference type="InterPro" id="IPR034586">
    <property type="entry name" value="Bfa1/Byr4"/>
</dbReference>
<dbReference type="EMBL" id="KV454543">
    <property type="protein sequence ID" value="ODV65939.1"/>
    <property type="molecule type" value="Genomic_DNA"/>
</dbReference>
<evidence type="ECO:0000313" key="3">
    <source>
        <dbReference type="Proteomes" id="UP000095085"/>
    </source>
</evidence>
<dbReference type="GO" id="GO:0044732">
    <property type="term" value="C:mitotic spindle pole body"/>
    <property type="evidence" value="ECO:0007669"/>
    <property type="project" value="TreeGrafter"/>
</dbReference>
<dbReference type="RefSeq" id="XP_020075006.1">
    <property type="nucleotide sequence ID" value="XM_020221589.1"/>
</dbReference>
<proteinExistence type="predicted"/>
<dbReference type="GO" id="GO:0031578">
    <property type="term" value="P:mitotic spindle orientation checkpoint signaling"/>
    <property type="evidence" value="ECO:0007669"/>
    <property type="project" value="TreeGrafter"/>
</dbReference>
<feature type="compositionally biased region" description="Low complexity" evidence="1">
    <location>
        <begin position="30"/>
        <end position="40"/>
    </location>
</feature>
<dbReference type="PANTHER" id="PTHR35140">
    <property type="entry name" value="MITOTIC CHECK POINT PROTEIN BFA1"/>
    <property type="match status" value="1"/>
</dbReference>
<dbReference type="GeneID" id="30996138"/>
<dbReference type="GO" id="GO:0005096">
    <property type="term" value="F:GTPase activator activity"/>
    <property type="evidence" value="ECO:0007669"/>
    <property type="project" value="InterPro"/>
</dbReference>
<dbReference type="GO" id="GO:1990334">
    <property type="term" value="C:Bfa1-Bub2 complex"/>
    <property type="evidence" value="ECO:0007669"/>
    <property type="project" value="InterPro"/>
</dbReference>
<dbReference type="Proteomes" id="UP000095085">
    <property type="component" value="Unassembled WGS sequence"/>
</dbReference>
<dbReference type="AlphaFoldDB" id="A0A1E4RF92"/>
<reference evidence="3" key="1">
    <citation type="submission" date="2016-05" db="EMBL/GenBank/DDBJ databases">
        <title>Comparative genomics of biotechnologically important yeasts.</title>
        <authorList>
            <consortium name="DOE Joint Genome Institute"/>
            <person name="Riley R."/>
            <person name="Haridas S."/>
            <person name="Wolfe K.H."/>
            <person name="Lopes M.R."/>
            <person name="Hittinger C.T."/>
            <person name="Goker M."/>
            <person name="Salamov A."/>
            <person name="Wisecaver J."/>
            <person name="Long T.M."/>
            <person name="Aerts A.L."/>
            <person name="Barry K."/>
            <person name="Choi C."/>
            <person name="Clum A."/>
            <person name="Coughlan A.Y."/>
            <person name="Deshpande S."/>
            <person name="Douglass A.P."/>
            <person name="Hanson S.J."/>
            <person name="Klenk H.-P."/>
            <person name="Labutti K."/>
            <person name="Lapidus A."/>
            <person name="Lindquist E."/>
            <person name="Lipzen A."/>
            <person name="Meier-Kolthoff J.P."/>
            <person name="Ohm R.A."/>
            <person name="Otillar R.P."/>
            <person name="Pangilinan J."/>
            <person name="Peng Y."/>
            <person name="Rokas A."/>
            <person name="Rosa C.A."/>
            <person name="Scheuner C."/>
            <person name="Sibirny A.A."/>
            <person name="Slot J.C."/>
            <person name="Stielow J.B."/>
            <person name="Sun H."/>
            <person name="Kurtzman C.P."/>
            <person name="Blackwell M."/>
            <person name="Grigoriev I.V."/>
            <person name="Jeffries T.W."/>
        </authorList>
    </citation>
    <scope>NUCLEOTIDE SEQUENCE [LARGE SCALE GENOMIC DNA]</scope>
    <source>
        <strain evidence="3">NRRL Y-1933</strain>
    </source>
</reference>
<feature type="compositionally biased region" description="Low complexity" evidence="1">
    <location>
        <begin position="47"/>
        <end position="57"/>
    </location>
</feature>
<gene>
    <name evidence="2" type="ORF">HYPBUDRAFT_153521</name>
</gene>
<organism evidence="2 3">
    <name type="scientific">Hyphopichia burtonii NRRL Y-1933</name>
    <dbReference type="NCBI Taxonomy" id="984485"/>
    <lineage>
        <taxon>Eukaryota</taxon>
        <taxon>Fungi</taxon>
        <taxon>Dikarya</taxon>
        <taxon>Ascomycota</taxon>
        <taxon>Saccharomycotina</taxon>
        <taxon>Pichiomycetes</taxon>
        <taxon>Debaryomycetaceae</taxon>
        <taxon>Hyphopichia</taxon>
    </lineage>
</organism>
<evidence type="ECO:0000256" key="1">
    <source>
        <dbReference type="SAM" id="MobiDB-lite"/>
    </source>
</evidence>
<feature type="region of interest" description="Disordered" evidence="1">
    <location>
        <begin position="175"/>
        <end position="228"/>
    </location>
</feature>
<feature type="compositionally biased region" description="Acidic residues" evidence="1">
    <location>
        <begin position="214"/>
        <end position="228"/>
    </location>
</feature>
<feature type="region of interest" description="Disordered" evidence="1">
    <location>
        <begin position="21"/>
        <end position="65"/>
    </location>
</feature>
<feature type="compositionally biased region" description="Polar residues" evidence="1">
    <location>
        <begin position="175"/>
        <end position="205"/>
    </location>
</feature>
<accession>A0A1E4RF92</accession>
<dbReference type="STRING" id="984485.A0A1E4RF92"/>
<keyword evidence="3" id="KW-1185">Reference proteome</keyword>